<dbReference type="SUPFAM" id="SSF48452">
    <property type="entry name" value="TPR-like"/>
    <property type="match status" value="1"/>
</dbReference>
<keyword evidence="3" id="KW-0998">Cell outer membrane</keyword>
<proteinExistence type="predicted"/>
<evidence type="ECO:0000256" key="4">
    <source>
        <dbReference type="PROSITE-ProRule" id="PRU00473"/>
    </source>
</evidence>
<dbReference type="Pfam" id="PF00691">
    <property type="entry name" value="OmpA"/>
    <property type="match status" value="1"/>
</dbReference>
<name>A0ABW9ZWW8_9BACT</name>
<sequence>MKKIILYILVLTAAAHAAALAQSGRSARAEVYFRNGEKEFNDQRYTFAIPFLKTSLEHPGKNDSIAGMHLAEAYWYVKNYDSALAYYRLFEKKHGANSVSRQRIAELSANLKNYSEAASIYKKLAAEGANKTNGILQERLKGFADTKPFYKDSLDFTIRLLHLNTQQQDFSPQYYGAGMVFVSNRYTRKSGEKEFGWDGLPFANIYWVKDTADIYTSDTVPGRSSRTHDVNRIKATDDYTAQTSNDNDIIVVANARGAYNGTVHKLARFSDELSAKYNYGPLCFNKAGNKVYFTRNNLSPNNGRYNLEICSATLEKGNWGNIRIMPFVEQEYDFYHPALSNDEARLYFCSNKPGGQGGSDIYYVNLDAEDTKSAYSLGSRINTPGNELFPTINGDTLYYSTDGFAGLGGLDIYKTYAVRGVWKAPVNAGYPLNSSYDDFGLTFNGTKTKGFFSSNRLGTDDIYVFENRPFRVQIEGTVLSRLTMRRLDVATVLLRDEETRTVIDSFVTTITGNFSFAVKPLHPYTLLASRNGYIDDSLQVPNTGAERKLEIQPILLTPVVAPQPQPPVLDKDGDGVQDSKDKCPDVKGAKENNGCPDIQAEIDKLAKMVFFKTASAELSPASLKPLNEVCAYLAKYPNLTLYIEGHTDSRAPAPYNLDLSKRRARSVRDYFIRKGFAANRFTSEGFGLTRPIADNNTEEGRAMNRRVAIKANFH</sequence>
<evidence type="ECO:0000256" key="2">
    <source>
        <dbReference type="ARBA" id="ARBA00023136"/>
    </source>
</evidence>
<protein>
    <submittedName>
        <fullName evidence="8">OmpA family protein</fullName>
    </submittedName>
</protein>
<feature type="region of interest" description="Disordered" evidence="5">
    <location>
        <begin position="562"/>
        <end position="590"/>
    </location>
</feature>
<comment type="caution">
    <text evidence="8">The sequence shown here is derived from an EMBL/GenBank/DDBJ whole genome shotgun (WGS) entry which is preliminary data.</text>
</comment>
<dbReference type="InterPro" id="IPR006665">
    <property type="entry name" value="OmpA-like"/>
</dbReference>
<feature type="domain" description="OmpA-like" evidence="7">
    <location>
        <begin position="598"/>
        <end position="714"/>
    </location>
</feature>
<dbReference type="InterPro" id="IPR006664">
    <property type="entry name" value="OMP_bac"/>
</dbReference>
<dbReference type="PROSITE" id="PS51123">
    <property type="entry name" value="OMPA_2"/>
    <property type="match status" value="1"/>
</dbReference>
<evidence type="ECO:0000313" key="8">
    <source>
        <dbReference type="EMBL" id="NCI51648.1"/>
    </source>
</evidence>
<dbReference type="PANTHER" id="PTHR30329">
    <property type="entry name" value="STATOR ELEMENT OF FLAGELLAR MOTOR COMPLEX"/>
    <property type="match status" value="1"/>
</dbReference>
<dbReference type="Pfam" id="PF07676">
    <property type="entry name" value="PD40"/>
    <property type="match status" value="1"/>
</dbReference>
<evidence type="ECO:0000256" key="1">
    <source>
        <dbReference type="ARBA" id="ARBA00004442"/>
    </source>
</evidence>
<keyword evidence="6" id="KW-0732">Signal</keyword>
<organism evidence="8 9">
    <name type="scientific">Sediminibacterium roseum</name>
    <dbReference type="NCBI Taxonomy" id="1978412"/>
    <lineage>
        <taxon>Bacteria</taxon>
        <taxon>Pseudomonadati</taxon>
        <taxon>Bacteroidota</taxon>
        <taxon>Chitinophagia</taxon>
        <taxon>Chitinophagales</taxon>
        <taxon>Chitinophagaceae</taxon>
        <taxon>Sediminibacterium</taxon>
    </lineage>
</organism>
<dbReference type="InterPro" id="IPR011659">
    <property type="entry name" value="WD40"/>
</dbReference>
<gene>
    <name evidence="8" type="ORF">GWC95_17090</name>
</gene>
<dbReference type="CDD" id="cd07185">
    <property type="entry name" value="OmpA_C-like"/>
    <property type="match status" value="1"/>
</dbReference>
<keyword evidence="2 4" id="KW-0472">Membrane</keyword>
<dbReference type="SUPFAM" id="SSF103088">
    <property type="entry name" value="OmpA-like"/>
    <property type="match status" value="1"/>
</dbReference>
<dbReference type="Proteomes" id="UP000753802">
    <property type="component" value="Unassembled WGS sequence"/>
</dbReference>
<dbReference type="InterPro" id="IPR011990">
    <property type="entry name" value="TPR-like_helical_dom_sf"/>
</dbReference>
<evidence type="ECO:0000256" key="5">
    <source>
        <dbReference type="SAM" id="MobiDB-lite"/>
    </source>
</evidence>
<dbReference type="Gene3D" id="3.30.1330.60">
    <property type="entry name" value="OmpA-like domain"/>
    <property type="match status" value="1"/>
</dbReference>
<evidence type="ECO:0000313" key="9">
    <source>
        <dbReference type="Proteomes" id="UP000753802"/>
    </source>
</evidence>
<dbReference type="InterPro" id="IPR011042">
    <property type="entry name" value="6-blade_b-propeller_TolB-like"/>
</dbReference>
<evidence type="ECO:0000259" key="7">
    <source>
        <dbReference type="PROSITE" id="PS51123"/>
    </source>
</evidence>
<evidence type="ECO:0000256" key="3">
    <source>
        <dbReference type="ARBA" id="ARBA00023237"/>
    </source>
</evidence>
<dbReference type="RefSeq" id="WP_161819923.1">
    <property type="nucleotide sequence ID" value="NZ_JAACJS010000015.1"/>
</dbReference>
<reference evidence="8 9" key="1">
    <citation type="submission" date="2020-01" db="EMBL/GenBank/DDBJ databases">
        <title>Genome analysis.</title>
        <authorList>
            <person name="Wu S."/>
            <person name="Wang G."/>
        </authorList>
    </citation>
    <scope>NUCLEOTIDE SEQUENCE [LARGE SCALE GENOMIC DNA]</scope>
    <source>
        <strain evidence="8 9">SYL130</strain>
    </source>
</reference>
<evidence type="ECO:0000256" key="6">
    <source>
        <dbReference type="SAM" id="SignalP"/>
    </source>
</evidence>
<dbReference type="PRINTS" id="PR01021">
    <property type="entry name" value="OMPADOMAIN"/>
</dbReference>
<dbReference type="Gene3D" id="1.25.40.10">
    <property type="entry name" value="Tetratricopeptide repeat domain"/>
    <property type="match status" value="1"/>
</dbReference>
<keyword evidence="9" id="KW-1185">Reference proteome</keyword>
<dbReference type="SUPFAM" id="SSF82171">
    <property type="entry name" value="DPP6 N-terminal domain-like"/>
    <property type="match status" value="1"/>
</dbReference>
<feature type="signal peptide" evidence="6">
    <location>
        <begin position="1"/>
        <end position="21"/>
    </location>
</feature>
<feature type="chain" id="PRO_5045421189" evidence="6">
    <location>
        <begin position="22"/>
        <end position="714"/>
    </location>
</feature>
<dbReference type="Gene3D" id="2.120.10.30">
    <property type="entry name" value="TolB, C-terminal domain"/>
    <property type="match status" value="1"/>
</dbReference>
<feature type="compositionally biased region" description="Basic and acidic residues" evidence="5">
    <location>
        <begin position="569"/>
        <end position="590"/>
    </location>
</feature>
<dbReference type="PANTHER" id="PTHR30329:SF21">
    <property type="entry name" value="LIPOPROTEIN YIAD-RELATED"/>
    <property type="match status" value="1"/>
</dbReference>
<accession>A0ABW9ZWW8</accession>
<dbReference type="InterPro" id="IPR036737">
    <property type="entry name" value="OmpA-like_sf"/>
</dbReference>
<dbReference type="InterPro" id="IPR050330">
    <property type="entry name" value="Bact_OuterMem_StrucFunc"/>
</dbReference>
<comment type="subcellular location">
    <subcellularLocation>
        <location evidence="1">Cell outer membrane</location>
    </subcellularLocation>
</comment>
<dbReference type="PRINTS" id="PR01023">
    <property type="entry name" value="NAFLGMOTY"/>
</dbReference>
<dbReference type="EMBL" id="JAACJS010000015">
    <property type="protein sequence ID" value="NCI51648.1"/>
    <property type="molecule type" value="Genomic_DNA"/>
</dbReference>